<dbReference type="GeneID" id="89953560"/>
<comment type="caution">
    <text evidence="8">The sequence shown here is derived from an EMBL/GenBank/DDBJ whole genome shotgun (WGS) entry which is preliminary data.</text>
</comment>
<dbReference type="PANTHER" id="PTHR23235">
    <property type="entry name" value="KRUEPPEL-LIKE TRANSCRIPTION FACTOR"/>
    <property type="match status" value="1"/>
</dbReference>
<dbReference type="GO" id="GO:0000978">
    <property type="term" value="F:RNA polymerase II cis-regulatory region sequence-specific DNA binding"/>
    <property type="evidence" value="ECO:0007669"/>
    <property type="project" value="UniProtKB-ARBA"/>
</dbReference>
<keyword evidence="9" id="KW-1185">Reference proteome</keyword>
<feature type="domain" description="C2H2-type" evidence="7">
    <location>
        <begin position="107"/>
        <end position="137"/>
    </location>
</feature>
<evidence type="ECO:0000256" key="6">
    <source>
        <dbReference type="SAM" id="MobiDB-lite"/>
    </source>
</evidence>
<evidence type="ECO:0000256" key="3">
    <source>
        <dbReference type="ARBA" id="ARBA00022771"/>
    </source>
</evidence>
<evidence type="ECO:0000259" key="7">
    <source>
        <dbReference type="PROSITE" id="PS50157"/>
    </source>
</evidence>
<evidence type="ECO:0000256" key="5">
    <source>
        <dbReference type="PROSITE-ProRule" id="PRU00042"/>
    </source>
</evidence>
<dbReference type="PANTHER" id="PTHR23235:SF60">
    <property type="entry name" value="STRIPE, ISOFORM D"/>
    <property type="match status" value="1"/>
</dbReference>
<feature type="compositionally biased region" description="Pro residues" evidence="6">
    <location>
        <begin position="56"/>
        <end position="84"/>
    </location>
</feature>
<reference evidence="8 9" key="1">
    <citation type="submission" date="2022-11" db="EMBL/GenBank/DDBJ databases">
        <title>Mucor velutinosus strain NIH1002 WGS.</title>
        <authorList>
            <person name="Subramanian P."/>
            <person name="Mullikin J.C."/>
            <person name="Segre J.A."/>
            <person name="Zelazny A.M."/>
        </authorList>
    </citation>
    <scope>NUCLEOTIDE SEQUENCE [LARGE SCALE GENOMIC DNA]</scope>
    <source>
        <strain evidence="8 9">NIH1002</strain>
    </source>
</reference>
<sequence length="204" mass="23286">MDTRFTFAELLTSPIPQHHNTHGQEKLDYYYYNPYQQHPHPTQWGAMPNFYTQSVVPPPTPQPQPMQPMPSSSPPPLLPSPSPQQPQQQRTRGRRVSNLPNQGLRMFACKSEGCGKVFKRSEHLKRHVRSIHTMEKPFKCPYQSCNRRFSRSDNLNQHIRIHRHSKSSLSSSASPPSISNSSSTTTTNNSSSLPSLSQYNNSLY</sequence>
<gene>
    <name evidence="8" type="primary">utp13</name>
    <name evidence="8" type="ORF">ATC70_009874</name>
</gene>
<keyword evidence="2" id="KW-0677">Repeat</keyword>
<evidence type="ECO:0000256" key="2">
    <source>
        <dbReference type="ARBA" id="ARBA00022737"/>
    </source>
</evidence>
<dbReference type="GO" id="GO:0008270">
    <property type="term" value="F:zinc ion binding"/>
    <property type="evidence" value="ECO:0007669"/>
    <property type="project" value="UniProtKB-KW"/>
</dbReference>
<evidence type="ECO:0000313" key="8">
    <source>
        <dbReference type="EMBL" id="KAK4519637.1"/>
    </source>
</evidence>
<name>A0AAN7I3L5_9FUNG</name>
<dbReference type="InterPro" id="IPR036236">
    <property type="entry name" value="Znf_C2H2_sf"/>
</dbReference>
<keyword evidence="1" id="KW-0479">Metal-binding</keyword>
<dbReference type="RefSeq" id="XP_064686303.1">
    <property type="nucleotide sequence ID" value="XM_064829101.1"/>
</dbReference>
<feature type="region of interest" description="Disordered" evidence="6">
    <location>
        <begin position="163"/>
        <end position="204"/>
    </location>
</feature>
<keyword evidence="4" id="KW-0862">Zinc</keyword>
<dbReference type="InterPro" id="IPR013087">
    <property type="entry name" value="Znf_C2H2_type"/>
</dbReference>
<evidence type="ECO:0000313" key="9">
    <source>
        <dbReference type="Proteomes" id="UP001304243"/>
    </source>
</evidence>
<dbReference type="SUPFAM" id="SSF57667">
    <property type="entry name" value="beta-beta-alpha zinc fingers"/>
    <property type="match status" value="1"/>
</dbReference>
<dbReference type="Proteomes" id="UP001304243">
    <property type="component" value="Unassembled WGS sequence"/>
</dbReference>
<organism evidence="8 9">
    <name type="scientific">Mucor velutinosus</name>
    <dbReference type="NCBI Taxonomy" id="708070"/>
    <lineage>
        <taxon>Eukaryota</taxon>
        <taxon>Fungi</taxon>
        <taxon>Fungi incertae sedis</taxon>
        <taxon>Mucoromycota</taxon>
        <taxon>Mucoromycotina</taxon>
        <taxon>Mucoromycetes</taxon>
        <taxon>Mucorales</taxon>
        <taxon>Mucorineae</taxon>
        <taxon>Mucoraceae</taxon>
        <taxon>Mucor</taxon>
    </lineage>
</organism>
<dbReference type="Pfam" id="PF00096">
    <property type="entry name" value="zf-C2H2"/>
    <property type="match status" value="2"/>
</dbReference>
<dbReference type="PROSITE" id="PS50157">
    <property type="entry name" value="ZINC_FINGER_C2H2_2"/>
    <property type="match status" value="2"/>
</dbReference>
<accession>A0AAN7I3L5</accession>
<evidence type="ECO:0000256" key="1">
    <source>
        <dbReference type="ARBA" id="ARBA00022723"/>
    </source>
</evidence>
<dbReference type="Gene3D" id="3.30.160.60">
    <property type="entry name" value="Classic Zinc Finger"/>
    <property type="match status" value="2"/>
</dbReference>
<protein>
    <submittedName>
        <fullName evidence="8">U3 small nucleolar RNA-associated protein 13</fullName>
    </submittedName>
</protein>
<dbReference type="PROSITE" id="PS00028">
    <property type="entry name" value="ZINC_FINGER_C2H2_1"/>
    <property type="match status" value="2"/>
</dbReference>
<dbReference type="AlphaFoldDB" id="A0AAN7I3L5"/>
<dbReference type="FunFam" id="3.30.160.60:FF:000072">
    <property type="entry name" value="zinc finger protein 143 isoform X1"/>
    <property type="match status" value="1"/>
</dbReference>
<dbReference type="EMBL" id="JASEJX010000012">
    <property type="protein sequence ID" value="KAK4519637.1"/>
    <property type="molecule type" value="Genomic_DNA"/>
</dbReference>
<feature type="domain" description="C2H2-type" evidence="7">
    <location>
        <begin position="138"/>
        <end position="167"/>
    </location>
</feature>
<feature type="compositionally biased region" description="Low complexity" evidence="6">
    <location>
        <begin position="167"/>
        <end position="204"/>
    </location>
</feature>
<keyword evidence="3 5" id="KW-0863">Zinc-finger</keyword>
<proteinExistence type="predicted"/>
<evidence type="ECO:0000256" key="4">
    <source>
        <dbReference type="ARBA" id="ARBA00022833"/>
    </source>
</evidence>
<dbReference type="FunFam" id="3.30.160.60:FF:000125">
    <property type="entry name" value="Putative zinc finger protein 143"/>
    <property type="match status" value="1"/>
</dbReference>
<dbReference type="GO" id="GO:0000981">
    <property type="term" value="F:DNA-binding transcription factor activity, RNA polymerase II-specific"/>
    <property type="evidence" value="ECO:0007669"/>
    <property type="project" value="TreeGrafter"/>
</dbReference>
<dbReference type="SMART" id="SM00355">
    <property type="entry name" value="ZnF_C2H2"/>
    <property type="match status" value="2"/>
</dbReference>
<feature type="region of interest" description="Disordered" evidence="6">
    <location>
        <begin position="53"/>
        <end position="102"/>
    </location>
</feature>